<protein>
    <submittedName>
        <fullName evidence="1">Uncharacterized protein</fullName>
    </submittedName>
</protein>
<reference evidence="1" key="2">
    <citation type="journal article" date="2015" name="Fish Shellfish Immunol.">
        <title>Early steps in the European eel (Anguilla anguilla)-Vibrio vulnificus interaction in the gills: Role of the RtxA13 toxin.</title>
        <authorList>
            <person name="Callol A."/>
            <person name="Pajuelo D."/>
            <person name="Ebbesson L."/>
            <person name="Teles M."/>
            <person name="MacKenzie S."/>
            <person name="Amaro C."/>
        </authorList>
    </citation>
    <scope>NUCLEOTIDE SEQUENCE</scope>
</reference>
<accession>A0A0E9XGB3</accession>
<dbReference type="AlphaFoldDB" id="A0A0E9XGB3"/>
<dbReference type="EMBL" id="GBXM01006830">
    <property type="protein sequence ID" value="JAI01748.1"/>
    <property type="molecule type" value="Transcribed_RNA"/>
</dbReference>
<proteinExistence type="predicted"/>
<evidence type="ECO:0000313" key="1">
    <source>
        <dbReference type="EMBL" id="JAI01748.1"/>
    </source>
</evidence>
<sequence length="31" mass="3570">MLATNLKNTAVKMTIFNSLTIYSMCVHVFMF</sequence>
<name>A0A0E9XGB3_ANGAN</name>
<reference evidence="1" key="1">
    <citation type="submission" date="2014-11" db="EMBL/GenBank/DDBJ databases">
        <authorList>
            <person name="Amaro Gonzalez C."/>
        </authorList>
    </citation>
    <scope>NUCLEOTIDE SEQUENCE</scope>
</reference>
<organism evidence="1">
    <name type="scientific">Anguilla anguilla</name>
    <name type="common">European freshwater eel</name>
    <name type="synonym">Muraena anguilla</name>
    <dbReference type="NCBI Taxonomy" id="7936"/>
    <lineage>
        <taxon>Eukaryota</taxon>
        <taxon>Metazoa</taxon>
        <taxon>Chordata</taxon>
        <taxon>Craniata</taxon>
        <taxon>Vertebrata</taxon>
        <taxon>Euteleostomi</taxon>
        <taxon>Actinopterygii</taxon>
        <taxon>Neopterygii</taxon>
        <taxon>Teleostei</taxon>
        <taxon>Anguilliformes</taxon>
        <taxon>Anguillidae</taxon>
        <taxon>Anguilla</taxon>
    </lineage>
</organism>